<protein>
    <submittedName>
        <fullName evidence="2">Nitrogen fixation protein FixH</fullName>
    </submittedName>
</protein>
<name>A0ABQ6ZFV2_9GAMM</name>
<dbReference type="InterPro" id="IPR008620">
    <property type="entry name" value="FixH"/>
</dbReference>
<reference evidence="2 3" key="1">
    <citation type="submission" date="2017-10" db="EMBL/GenBank/DDBJ databases">
        <title>Whole genome sequencing of members of genus Pseudoxanthomonas.</title>
        <authorList>
            <person name="Kumar S."/>
            <person name="Bansal K."/>
            <person name="Kaur A."/>
            <person name="Patil P."/>
            <person name="Sharma S."/>
            <person name="Patil P.B."/>
        </authorList>
    </citation>
    <scope>NUCLEOTIDE SEQUENCE [LARGE SCALE GENOMIC DNA]</scope>
    <source>
        <strain evidence="2 3">DSM 17109</strain>
    </source>
</reference>
<keyword evidence="3" id="KW-1185">Reference proteome</keyword>
<evidence type="ECO:0000313" key="3">
    <source>
        <dbReference type="Proteomes" id="UP000781710"/>
    </source>
</evidence>
<dbReference type="EMBL" id="PDWW01000017">
    <property type="protein sequence ID" value="KAF1724479.1"/>
    <property type="molecule type" value="Genomic_DNA"/>
</dbReference>
<sequence>MKPAALAGDAPAANTRPFWKEPMVWLVWGLPLASVVAGLWLVVTAVRAGGADPVIDDVQRVSQIQTTDLGPDERAAQRQLSAIVQVRPDHVELTAVTGEFDRETALVLVLTHPTEAAQDVRLPLARTTTGWTAPAEIDTRHDWNLQLSPDNHHWRIRGRLQKDTQASRLAPSLGGG</sequence>
<gene>
    <name evidence="2" type="ORF">CSC78_12155</name>
</gene>
<proteinExistence type="predicted"/>
<keyword evidence="1" id="KW-0812">Transmembrane</keyword>
<accession>A0ABQ6ZFV2</accession>
<evidence type="ECO:0000313" key="2">
    <source>
        <dbReference type="EMBL" id="KAF1724479.1"/>
    </source>
</evidence>
<dbReference type="Pfam" id="PF05751">
    <property type="entry name" value="FixH"/>
    <property type="match status" value="1"/>
</dbReference>
<feature type="transmembrane region" description="Helical" evidence="1">
    <location>
        <begin position="23"/>
        <end position="43"/>
    </location>
</feature>
<organism evidence="2 3">
    <name type="scientific">Pseudoxanthomonas japonensis</name>
    <dbReference type="NCBI Taxonomy" id="69284"/>
    <lineage>
        <taxon>Bacteria</taxon>
        <taxon>Pseudomonadati</taxon>
        <taxon>Pseudomonadota</taxon>
        <taxon>Gammaproteobacteria</taxon>
        <taxon>Lysobacterales</taxon>
        <taxon>Lysobacteraceae</taxon>
        <taxon>Pseudoxanthomonas</taxon>
    </lineage>
</organism>
<dbReference type="Proteomes" id="UP000781710">
    <property type="component" value="Unassembled WGS sequence"/>
</dbReference>
<evidence type="ECO:0000256" key="1">
    <source>
        <dbReference type="SAM" id="Phobius"/>
    </source>
</evidence>
<keyword evidence="1" id="KW-1133">Transmembrane helix</keyword>
<keyword evidence="1" id="KW-0472">Membrane</keyword>
<comment type="caution">
    <text evidence="2">The sequence shown here is derived from an EMBL/GenBank/DDBJ whole genome shotgun (WGS) entry which is preliminary data.</text>
</comment>